<keyword evidence="4 10" id="KW-0133">Cell shape</keyword>
<protein>
    <recommendedName>
        <fullName evidence="10">Probable lipid II flippase MurJ</fullName>
    </recommendedName>
</protein>
<keyword evidence="2 10" id="KW-1003">Cell membrane</keyword>
<comment type="subcellular location">
    <subcellularLocation>
        <location evidence="10">Cell inner membrane</location>
        <topology evidence="10">Multi-pass membrane protein</topology>
    </subcellularLocation>
    <subcellularLocation>
        <location evidence="1">Cell membrane</location>
        <topology evidence="1">Multi-pass membrane protein</topology>
    </subcellularLocation>
</comment>
<dbReference type="HAMAP" id="MF_02078">
    <property type="entry name" value="MurJ_MviN"/>
    <property type="match status" value="1"/>
</dbReference>
<keyword evidence="10" id="KW-0997">Cell inner membrane</keyword>
<evidence type="ECO:0000256" key="2">
    <source>
        <dbReference type="ARBA" id="ARBA00022475"/>
    </source>
</evidence>
<evidence type="ECO:0000256" key="4">
    <source>
        <dbReference type="ARBA" id="ARBA00022960"/>
    </source>
</evidence>
<dbReference type="GO" id="GO:0009252">
    <property type="term" value="P:peptidoglycan biosynthetic process"/>
    <property type="evidence" value="ECO:0007669"/>
    <property type="project" value="UniProtKB-UniRule"/>
</dbReference>
<evidence type="ECO:0000313" key="12">
    <source>
        <dbReference type="EMBL" id="ATX80971.1"/>
    </source>
</evidence>
<feature type="transmembrane region" description="Helical" evidence="10">
    <location>
        <begin position="364"/>
        <end position="386"/>
    </location>
</feature>
<dbReference type="KEGG" id="mfn:Ga0123462_0092"/>
<dbReference type="GO" id="GO:0015648">
    <property type="term" value="F:lipid-linked peptidoglycan transporter activity"/>
    <property type="evidence" value="ECO:0007669"/>
    <property type="project" value="UniProtKB-UniRule"/>
</dbReference>
<reference evidence="12 13" key="1">
    <citation type="submission" date="2016-12" db="EMBL/GenBank/DDBJ databases">
        <title>Isolation and genomic insights into novel planktonic Zetaproteobacteria from stratified waters of the Chesapeake Bay.</title>
        <authorList>
            <person name="McAllister S.M."/>
            <person name="Kato S."/>
            <person name="Chan C.S."/>
            <person name="Chiu B.K."/>
            <person name="Field E.K."/>
        </authorList>
    </citation>
    <scope>NUCLEOTIDE SEQUENCE [LARGE SCALE GENOMIC DNA]</scope>
    <source>
        <strain evidence="12 13">CP-8</strain>
    </source>
</reference>
<dbReference type="EMBL" id="CP018800">
    <property type="protein sequence ID" value="ATX80971.1"/>
    <property type="molecule type" value="Genomic_DNA"/>
</dbReference>
<feature type="transmembrane region" description="Helical" evidence="10">
    <location>
        <begin position="494"/>
        <end position="515"/>
    </location>
</feature>
<feature type="transmembrane region" description="Helical" evidence="10">
    <location>
        <begin position="398"/>
        <end position="416"/>
    </location>
</feature>
<dbReference type="PANTHER" id="PTHR47019:SF1">
    <property type="entry name" value="LIPID II FLIPPASE MURJ"/>
    <property type="match status" value="1"/>
</dbReference>
<feature type="transmembrane region" description="Helical" evidence="10">
    <location>
        <begin position="326"/>
        <end position="344"/>
    </location>
</feature>
<evidence type="ECO:0000256" key="5">
    <source>
        <dbReference type="ARBA" id="ARBA00022984"/>
    </source>
</evidence>
<name>A0A2K8L547_9PROT</name>
<dbReference type="NCBIfam" id="TIGR01695">
    <property type="entry name" value="murJ_mviN"/>
    <property type="match status" value="1"/>
</dbReference>
<feature type="transmembrane region" description="Helical" evidence="10">
    <location>
        <begin position="173"/>
        <end position="195"/>
    </location>
</feature>
<feature type="transmembrane region" description="Helical" evidence="10">
    <location>
        <begin position="97"/>
        <end position="125"/>
    </location>
</feature>
<keyword evidence="3 10" id="KW-0812">Transmembrane</keyword>
<dbReference type="PIRSF" id="PIRSF002869">
    <property type="entry name" value="MviN"/>
    <property type="match status" value="1"/>
</dbReference>
<dbReference type="UniPathway" id="UPA00219"/>
<dbReference type="AlphaFoldDB" id="A0A2K8L547"/>
<dbReference type="PRINTS" id="PR01806">
    <property type="entry name" value="VIRFACTRMVIN"/>
</dbReference>
<dbReference type="InterPro" id="IPR004268">
    <property type="entry name" value="MurJ"/>
</dbReference>
<dbReference type="GO" id="GO:0071555">
    <property type="term" value="P:cell wall organization"/>
    <property type="evidence" value="ECO:0007669"/>
    <property type="project" value="UniProtKB-UniRule"/>
</dbReference>
<keyword evidence="5 10" id="KW-0573">Peptidoglycan synthesis</keyword>
<feature type="transmembrane region" description="Helical" evidence="10">
    <location>
        <begin position="289"/>
        <end position="306"/>
    </location>
</feature>
<evidence type="ECO:0000256" key="9">
    <source>
        <dbReference type="ARBA" id="ARBA00061532"/>
    </source>
</evidence>
<evidence type="ECO:0000256" key="8">
    <source>
        <dbReference type="ARBA" id="ARBA00060041"/>
    </source>
</evidence>
<dbReference type="OrthoDB" id="5288492at2"/>
<feature type="transmembrane region" description="Helical" evidence="10">
    <location>
        <begin position="145"/>
        <end position="166"/>
    </location>
</feature>
<dbReference type="Proteomes" id="UP000231637">
    <property type="component" value="Chromosome"/>
</dbReference>
<evidence type="ECO:0000313" key="13">
    <source>
        <dbReference type="Proteomes" id="UP000231637"/>
    </source>
</evidence>
<feature type="transmembrane region" description="Helical" evidence="10">
    <location>
        <begin position="463"/>
        <end position="482"/>
    </location>
</feature>
<dbReference type="GO" id="GO:0008360">
    <property type="term" value="P:regulation of cell shape"/>
    <property type="evidence" value="ECO:0007669"/>
    <property type="project" value="UniProtKB-UniRule"/>
</dbReference>
<accession>A0A2K8L547</accession>
<keyword evidence="7 10" id="KW-0472">Membrane</keyword>
<dbReference type="CDD" id="cd13123">
    <property type="entry name" value="MATE_MurJ_like"/>
    <property type="match status" value="1"/>
</dbReference>
<dbReference type="GO" id="GO:0034204">
    <property type="term" value="P:lipid translocation"/>
    <property type="evidence" value="ECO:0007669"/>
    <property type="project" value="TreeGrafter"/>
</dbReference>
<feature type="transmembrane region" description="Helical" evidence="10">
    <location>
        <begin position="43"/>
        <end position="61"/>
    </location>
</feature>
<organism evidence="12 13">
    <name type="scientific">Mariprofundus ferrinatatus</name>
    <dbReference type="NCBI Taxonomy" id="1921087"/>
    <lineage>
        <taxon>Bacteria</taxon>
        <taxon>Pseudomonadati</taxon>
        <taxon>Pseudomonadota</taxon>
        <taxon>Candidatius Mariprofundia</taxon>
        <taxon>Mariprofundales</taxon>
        <taxon>Mariprofundaceae</taxon>
        <taxon>Mariprofundus</taxon>
    </lineage>
</organism>
<evidence type="ECO:0000256" key="1">
    <source>
        <dbReference type="ARBA" id="ARBA00004651"/>
    </source>
</evidence>
<keyword evidence="6 10" id="KW-1133">Transmembrane helix</keyword>
<comment type="pathway">
    <text evidence="10">Cell wall biogenesis; peptidoglycan biosynthesis.</text>
</comment>
<evidence type="ECO:0000256" key="10">
    <source>
        <dbReference type="HAMAP-Rule" id="MF_02078"/>
    </source>
</evidence>
<sequence length="531" mass="57777">MTTEENKSNSDRGNRSSALLRAASKVGGWTMLSRILGFIRDIFLARVLGAGPLADAFFVAFKLPNFFRRMFAEGTLTVALVPVLSDERQKSEEGAHAFLNAMATLLLLVLTLFTLLGMLLMPWLLYLFAPGFADEPDRWNMALELARLMFPYLAMISLAAMAWAVLNTHKQFAVPAASPALLNVAIIFAAVVLAPSFDNPAVALAIGVLLGGFLQLAIQFPALKRIGWVPRISFHFRQDAIAETMRLFGPAVLAIAAVQINILVGTILATMLESGAVSYLYYSDRIVQLPFALFGIAMGTALLPTLSGHLSRGDHAAAGDDLRSGFAWLTWLVLPSVVGIIYLAEPIIVTLFERGAFTHTDSIATAATLQAYAVGLIAFCWARLFASACYAGKDARAPMRYAAISVAVNIILAVIFMQFWAYVGLALATSLASFVNVGLLYLRLSKHYGTLFNTDTLRRLSTAAIATLLMFFFLYGFDHLIWSFPAAGDMARFAWMGASVAGGIAVFSVSALIMGERELLLRFLKRKKRAS</sequence>
<evidence type="ECO:0000256" key="6">
    <source>
        <dbReference type="ARBA" id="ARBA00022989"/>
    </source>
</evidence>
<evidence type="ECO:0000256" key="7">
    <source>
        <dbReference type="ARBA" id="ARBA00023136"/>
    </source>
</evidence>
<keyword evidence="10 11" id="KW-0961">Cell wall biogenesis/degradation</keyword>
<evidence type="ECO:0000256" key="3">
    <source>
        <dbReference type="ARBA" id="ARBA00022692"/>
    </source>
</evidence>
<feature type="transmembrane region" description="Helical" evidence="10">
    <location>
        <begin position="244"/>
        <end position="269"/>
    </location>
</feature>
<proteinExistence type="inferred from homology"/>
<evidence type="ECO:0000256" key="11">
    <source>
        <dbReference type="PIRNR" id="PIRNR002869"/>
    </source>
</evidence>
<dbReference type="GO" id="GO:0005886">
    <property type="term" value="C:plasma membrane"/>
    <property type="evidence" value="ECO:0007669"/>
    <property type="project" value="UniProtKB-SubCell"/>
</dbReference>
<dbReference type="Pfam" id="PF03023">
    <property type="entry name" value="MurJ"/>
    <property type="match status" value="1"/>
</dbReference>
<feature type="transmembrane region" description="Helical" evidence="10">
    <location>
        <begin position="201"/>
        <end position="223"/>
    </location>
</feature>
<comment type="similarity">
    <text evidence="9 10 11">Belongs to the MurJ/MviN family.</text>
</comment>
<dbReference type="PANTHER" id="PTHR47019">
    <property type="entry name" value="LIPID II FLIPPASE MURJ"/>
    <property type="match status" value="1"/>
</dbReference>
<dbReference type="RefSeq" id="WP_100264502.1">
    <property type="nucleotide sequence ID" value="NZ_CP018800.1"/>
</dbReference>
<dbReference type="InterPro" id="IPR051050">
    <property type="entry name" value="Lipid_II_flippase_MurJ/MviN"/>
</dbReference>
<comment type="function">
    <text evidence="8 10 11">Involved in peptidoglycan biosynthesis. Transports lipid-linked peptidoglycan precursors from the inner to the outer leaflet of the cytoplasmic membrane.</text>
</comment>
<feature type="transmembrane region" description="Helical" evidence="10">
    <location>
        <begin position="422"/>
        <end position="442"/>
    </location>
</feature>
<gene>
    <name evidence="10" type="primary">murJ</name>
    <name evidence="12" type="ORF">Ga0123462_0092</name>
</gene>
<keyword evidence="10 11" id="KW-0813">Transport</keyword>
<keyword evidence="13" id="KW-1185">Reference proteome</keyword>